<feature type="transmembrane region" description="Helical" evidence="6">
    <location>
        <begin position="38"/>
        <end position="61"/>
    </location>
</feature>
<evidence type="ECO:0000256" key="6">
    <source>
        <dbReference type="SAM" id="Phobius"/>
    </source>
</evidence>
<dbReference type="Gene3D" id="3.30.565.10">
    <property type="entry name" value="Histidine kinase-like ATPase, C-terminal domain"/>
    <property type="match status" value="1"/>
</dbReference>
<evidence type="ECO:0000313" key="8">
    <source>
        <dbReference type="EMBL" id="WNM56975.1"/>
    </source>
</evidence>
<dbReference type="EC" id="2.7.13.3" evidence="2"/>
<keyword evidence="6" id="KW-0812">Transmembrane</keyword>
<keyword evidence="5" id="KW-0902">Two-component regulatory system</keyword>
<keyword evidence="8" id="KW-0067">ATP-binding</keyword>
<dbReference type="PROSITE" id="PS50109">
    <property type="entry name" value="HIS_KIN"/>
    <property type="match status" value="1"/>
</dbReference>
<keyword evidence="9" id="KW-1185">Reference proteome</keyword>
<dbReference type="Proteomes" id="UP001302719">
    <property type="component" value="Chromosome"/>
</dbReference>
<keyword evidence="4" id="KW-0418">Kinase</keyword>
<protein>
    <recommendedName>
        <fullName evidence="2">histidine kinase</fullName>
        <ecNumber evidence="2">2.7.13.3</ecNumber>
    </recommendedName>
</protein>
<proteinExistence type="predicted"/>
<evidence type="ECO:0000256" key="2">
    <source>
        <dbReference type="ARBA" id="ARBA00012438"/>
    </source>
</evidence>
<organism evidence="8 9">
    <name type="scientific">Candidatus Nitrospira allomarina</name>
    <dbReference type="NCBI Taxonomy" id="3020900"/>
    <lineage>
        <taxon>Bacteria</taxon>
        <taxon>Pseudomonadati</taxon>
        <taxon>Nitrospirota</taxon>
        <taxon>Nitrospiria</taxon>
        <taxon>Nitrospirales</taxon>
        <taxon>Nitrospiraceae</taxon>
        <taxon>Nitrospira</taxon>
    </lineage>
</organism>
<evidence type="ECO:0000256" key="3">
    <source>
        <dbReference type="ARBA" id="ARBA00022679"/>
    </source>
</evidence>
<dbReference type="GO" id="GO:0000160">
    <property type="term" value="P:phosphorelay signal transduction system"/>
    <property type="evidence" value="ECO:0007669"/>
    <property type="project" value="UniProtKB-KW"/>
</dbReference>
<gene>
    <name evidence="8" type="ORF">PP769_13435</name>
</gene>
<feature type="domain" description="Histidine kinase" evidence="7">
    <location>
        <begin position="208"/>
        <end position="296"/>
    </location>
</feature>
<comment type="catalytic activity">
    <reaction evidence="1">
        <text>ATP + protein L-histidine = ADP + protein N-phospho-L-histidine.</text>
        <dbReference type="EC" id="2.7.13.3"/>
    </reaction>
</comment>
<keyword evidence="6" id="KW-0472">Membrane</keyword>
<dbReference type="InterPro" id="IPR003594">
    <property type="entry name" value="HATPase_dom"/>
</dbReference>
<keyword evidence="8" id="KW-0547">Nucleotide-binding</keyword>
<keyword evidence="3" id="KW-0808">Transferase</keyword>
<evidence type="ECO:0000259" key="7">
    <source>
        <dbReference type="PROSITE" id="PS50109"/>
    </source>
</evidence>
<name>A0AA96GBJ1_9BACT</name>
<sequence length="321" mass="35546">MDGGSLLFWVLIATCLMHWLTVFLLLRRVHSTENTLVWKLLSAAVGLLAIQKTYGVSILFLEINPPSLNFVSTWLGFVIAGLLLGGIVQLSPFLYLLQRNKELLAVIEERNVIILHFHERIARALHKIQMAMEVGRPTTFIIEQVAEMSEMLQVFLENLKAGVLLGNKFEVALKTLVEDLSREASFPIFVYVDPSCEDHLSREQGAHLLHIVREAVRNSVLYSHAKRGQVSAKTTPTDTIIEVSDNGKGFEVDLVGAQGHGLGIMVNRAKKIGARLKIHSQPSKGTSVFIEVPFKEASSDRSHSDSIADASLNANKNVYVG</sequence>
<dbReference type="GO" id="GO:0005524">
    <property type="term" value="F:ATP binding"/>
    <property type="evidence" value="ECO:0007669"/>
    <property type="project" value="UniProtKB-KW"/>
</dbReference>
<dbReference type="RefSeq" id="WP_312640935.1">
    <property type="nucleotide sequence ID" value="NZ_CP116967.1"/>
</dbReference>
<dbReference type="Pfam" id="PF02518">
    <property type="entry name" value="HATPase_c"/>
    <property type="match status" value="1"/>
</dbReference>
<dbReference type="InterPro" id="IPR050482">
    <property type="entry name" value="Sensor_HK_TwoCompSys"/>
</dbReference>
<dbReference type="GO" id="GO:0004673">
    <property type="term" value="F:protein histidine kinase activity"/>
    <property type="evidence" value="ECO:0007669"/>
    <property type="project" value="UniProtKB-EC"/>
</dbReference>
<dbReference type="InterPro" id="IPR005467">
    <property type="entry name" value="His_kinase_dom"/>
</dbReference>
<dbReference type="KEGG" id="nall:PP769_13435"/>
<dbReference type="CDD" id="cd16917">
    <property type="entry name" value="HATPase_UhpB-NarQ-NarX-like"/>
    <property type="match status" value="1"/>
</dbReference>
<dbReference type="PANTHER" id="PTHR24421">
    <property type="entry name" value="NITRATE/NITRITE SENSOR PROTEIN NARX-RELATED"/>
    <property type="match status" value="1"/>
</dbReference>
<feature type="transmembrane region" description="Helical" evidence="6">
    <location>
        <begin position="6"/>
        <end position="26"/>
    </location>
</feature>
<accession>A0AA96GBJ1</accession>
<evidence type="ECO:0000256" key="1">
    <source>
        <dbReference type="ARBA" id="ARBA00000085"/>
    </source>
</evidence>
<dbReference type="SUPFAM" id="SSF55874">
    <property type="entry name" value="ATPase domain of HSP90 chaperone/DNA topoisomerase II/histidine kinase"/>
    <property type="match status" value="1"/>
</dbReference>
<dbReference type="PANTHER" id="PTHR24421:SF10">
    <property type="entry name" value="NITRATE_NITRITE SENSOR PROTEIN NARQ"/>
    <property type="match status" value="1"/>
</dbReference>
<dbReference type="AlphaFoldDB" id="A0AA96GBJ1"/>
<evidence type="ECO:0000256" key="5">
    <source>
        <dbReference type="ARBA" id="ARBA00023012"/>
    </source>
</evidence>
<evidence type="ECO:0000313" key="9">
    <source>
        <dbReference type="Proteomes" id="UP001302719"/>
    </source>
</evidence>
<dbReference type="InterPro" id="IPR036890">
    <property type="entry name" value="HATPase_C_sf"/>
</dbReference>
<keyword evidence="6" id="KW-1133">Transmembrane helix</keyword>
<dbReference type="SMART" id="SM00387">
    <property type="entry name" value="HATPase_c"/>
    <property type="match status" value="1"/>
</dbReference>
<reference evidence="8 9" key="1">
    <citation type="submission" date="2023-01" db="EMBL/GenBank/DDBJ databases">
        <title>Cultivation and genomic characterization of new, ubiquitous marine nitrite-oxidizing bacteria from the Nitrospirales.</title>
        <authorList>
            <person name="Mueller A.J."/>
            <person name="Daebeler A."/>
            <person name="Herbold C.W."/>
            <person name="Kirkegaard R.H."/>
            <person name="Daims H."/>
        </authorList>
    </citation>
    <scope>NUCLEOTIDE SEQUENCE [LARGE SCALE GENOMIC DNA]</scope>
    <source>
        <strain evidence="8 9">VA</strain>
    </source>
</reference>
<evidence type="ECO:0000256" key="4">
    <source>
        <dbReference type="ARBA" id="ARBA00022777"/>
    </source>
</evidence>
<dbReference type="EMBL" id="CP116967">
    <property type="protein sequence ID" value="WNM56975.1"/>
    <property type="molecule type" value="Genomic_DNA"/>
</dbReference>
<feature type="transmembrane region" description="Helical" evidence="6">
    <location>
        <begin position="73"/>
        <end position="97"/>
    </location>
</feature>